<dbReference type="AlphaFoldDB" id="A0A261SL72"/>
<dbReference type="Gene3D" id="3.40.190.150">
    <property type="entry name" value="Bordetella uptake gene, domain 1"/>
    <property type="match status" value="1"/>
</dbReference>
<dbReference type="Proteomes" id="UP000216020">
    <property type="component" value="Unassembled WGS sequence"/>
</dbReference>
<dbReference type="InterPro" id="IPR042100">
    <property type="entry name" value="Bug_dom1"/>
</dbReference>
<dbReference type="EMBL" id="NEVM01000001">
    <property type="protein sequence ID" value="OZI38174.1"/>
    <property type="molecule type" value="Genomic_DNA"/>
</dbReference>
<organism evidence="2 3">
    <name type="scientific">Bordetella genomosp. 10</name>
    <dbReference type="NCBI Taxonomy" id="1416804"/>
    <lineage>
        <taxon>Bacteria</taxon>
        <taxon>Pseudomonadati</taxon>
        <taxon>Pseudomonadota</taxon>
        <taxon>Betaproteobacteria</taxon>
        <taxon>Burkholderiales</taxon>
        <taxon>Alcaligenaceae</taxon>
        <taxon>Bordetella</taxon>
    </lineage>
</organism>
<dbReference type="PANTHER" id="PTHR42928">
    <property type="entry name" value="TRICARBOXYLATE-BINDING PROTEIN"/>
    <property type="match status" value="1"/>
</dbReference>
<proteinExistence type="inferred from homology"/>
<dbReference type="Pfam" id="PF03401">
    <property type="entry name" value="TctC"/>
    <property type="match status" value="1"/>
</dbReference>
<dbReference type="SUPFAM" id="SSF53850">
    <property type="entry name" value="Periplasmic binding protein-like II"/>
    <property type="match status" value="1"/>
</dbReference>
<evidence type="ECO:0000313" key="2">
    <source>
        <dbReference type="EMBL" id="OZI38174.1"/>
    </source>
</evidence>
<gene>
    <name evidence="2" type="ORF">CAL29_07510</name>
</gene>
<comment type="similarity">
    <text evidence="1">Belongs to the UPF0065 (bug) family.</text>
</comment>
<evidence type="ECO:0008006" key="4">
    <source>
        <dbReference type="Google" id="ProtNLM"/>
    </source>
</evidence>
<keyword evidence="3" id="KW-1185">Reference proteome</keyword>
<accession>A0A261SL72</accession>
<dbReference type="PANTHER" id="PTHR42928:SF5">
    <property type="entry name" value="BLR1237 PROTEIN"/>
    <property type="match status" value="1"/>
</dbReference>
<evidence type="ECO:0000256" key="1">
    <source>
        <dbReference type="ARBA" id="ARBA00006987"/>
    </source>
</evidence>
<comment type="caution">
    <text evidence="2">The sequence shown here is derived from an EMBL/GenBank/DDBJ whole genome shotgun (WGS) entry which is preliminary data.</text>
</comment>
<dbReference type="CDD" id="cd13578">
    <property type="entry name" value="PBP2_Bug27"/>
    <property type="match status" value="1"/>
</dbReference>
<evidence type="ECO:0000313" key="3">
    <source>
        <dbReference type="Proteomes" id="UP000216020"/>
    </source>
</evidence>
<dbReference type="InterPro" id="IPR005064">
    <property type="entry name" value="BUG"/>
</dbReference>
<reference evidence="3" key="1">
    <citation type="submission" date="2017-05" db="EMBL/GenBank/DDBJ databases">
        <title>Complete and WGS of Bordetella genogroups.</title>
        <authorList>
            <person name="Spilker T."/>
            <person name="Lipuma J."/>
        </authorList>
    </citation>
    <scope>NUCLEOTIDE SEQUENCE [LARGE SCALE GENOMIC DNA]</scope>
    <source>
        <strain evidence="3">AU16122</strain>
    </source>
</reference>
<sequence length="338" mass="36192">MASAGQLKAEEETSMFFHKLCRGVFVVATMAVAVGAHATGHYPSQAIKLIVPYVPGASTDALARMVGQDVGEELKQPVIVENHAGAGGTIAADFVKRQPGDGYTLMFTTDGIEAVNPSIYKKLAYDPLKDFTPLSIAVKAPLVLAVRSDSPFKTAQELIAYARANPDKLTYGSAGLGSSQHMAGELMKSMAKVKITHVPYRGGAPAMTDLLGGHIDMMFVQSASAKELADKGNLRILAIGSPARNKYLPKVPTFAEVGLAGYDSDTWYGFAMPANADPKVVAVLNAAIVKSLHKREDQLERLGYSVVASSPADMHKDIEKNIPKWREVAKQAGVYQMQ</sequence>
<name>A0A261SL72_9BORD</name>
<dbReference type="Gene3D" id="3.40.190.10">
    <property type="entry name" value="Periplasmic binding protein-like II"/>
    <property type="match status" value="1"/>
</dbReference>
<dbReference type="OrthoDB" id="8681540at2"/>
<dbReference type="PIRSF" id="PIRSF017082">
    <property type="entry name" value="YflP"/>
    <property type="match status" value="1"/>
</dbReference>
<protein>
    <recommendedName>
        <fullName evidence="4">LacI family transcriptional regulator</fullName>
    </recommendedName>
</protein>